<keyword evidence="3" id="KW-1185">Reference proteome</keyword>
<feature type="chain" id="PRO_5035315789" evidence="1">
    <location>
        <begin position="25"/>
        <end position="109"/>
    </location>
</feature>
<evidence type="ECO:0000313" key="2">
    <source>
        <dbReference type="EMBL" id="CAG7730826.1"/>
    </source>
</evidence>
<gene>
    <name evidence="2" type="ORF">AFUS01_LOCUS19442</name>
</gene>
<reference evidence="2" key="1">
    <citation type="submission" date="2021-06" db="EMBL/GenBank/DDBJ databases">
        <authorList>
            <person name="Hodson N. C."/>
            <person name="Mongue J. A."/>
            <person name="Jaron S. K."/>
        </authorList>
    </citation>
    <scope>NUCLEOTIDE SEQUENCE</scope>
</reference>
<proteinExistence type="predicted"/>
<evidence type="ECO:0000313" key="3">
    <source>
        <dbReference type="Proteomes" id="UP000708208"/>
    </source>
</evidence>
<keyword evidence="1" id="KW-0732">Signal</keyword>
<comment type="caution">
    <text evidence="2">The sequence shown here is derived from an EMBL/GenBank/DDBJ whole genome shotgun (WGS) entry which is preliminary data.</text>
</comment>
<accession>A0A8J2KT01</accession>
<feature type="non-terminal residue" evidence="2">
    <location>
        <position position="109"/>
    </location>
</feature>
<feature type="signal peptide" evidence="1">
    <location>
        <begin position="1"/>
        <end position="24"/>
    </location>
</feature>
<evidence type="ECO:0000256" key="1">
    <source>
        <dbReference type="SAM" id="SignalP"/>
    </source>
</evidence>
<sequence>MIACCLNLPCRCFLCVCPVHLLVTDMLPFRRGGQGTQPPMKTPNIRSKAVCRYCVHCGKPVNITQQVCKYEYCGQPVQLVPMPPCPAGWTVCPGCKHVFLREGQRFCGL</sequence>
<name>A0A8J2KT01_9HEXA</name>
<protein>
    <submittedName>
        <fullName evidence="2">Uncharacterized protein</fullName>
    </submittedName>
</protein>
<dbReference type="EMBL" id="CAJVCH010200811">
    <property type="protein sequence ID" value="CAG7730826.1"/>
    <property type="molecule type" value="Genomic_DNA"/>
</dbReference>
<dbReference type="Proteomes" id="UP000708208">
    <property type="component" value="Unassembled WGS sequence"/>
</dbReference>
<dbReference type="AlphaFoldDB" id="A0A8J2KT01"/>
<organism evidence="2 3">
    <name type="scientific">Allacma fusca</name>
    <dbReference type="NCBI Taxonomy" id="39272"/>
    <lineage>
        <taxon>Eukaryota</taxon>
        <taxon>Metazoa</taxon>
        <taxon>Ecdysozoa</taxon>
        <taxon>Arthropoda</taxon>
        <taxon>Hexapoda</taxon>
        <taxon>Collembola</taxon>
        <taxon>Symphypleona</taxon>
        <taxon>Sminthuridae</taxon>
        <taxon>Allacma</taxon>
    </lineage>
</organism>